<reference evidence="2" key="2">
    <citation type="journal article" date="1995" name="Appl. Environ. Microbiol.">
        <title>Sequence analysis of the Lactococcus lactis temperate bacteriophage BK5-T and demonstration that the phage DNA has cohesive ends.</title>
        <authorList>
            <person name="Boyce J.D."/>
            <person name="Davidson B.E."/>
            <person name="Hillier A.J."/>
        </authorList>
    </citation>
    <scope>NUCLEOTIDE SEQUENCE [LARGE SCALE GENOMIC DNA]</scope>
</reference>
<protein>
    <recommendedName>
        <fullName evidence="3">Phage protein</fullName>
    </recommendedName>
</protein>
<organism evidence="1 2">
    <name type="scientific">Lactococcus phage BK5-T</name>
    <dbReference type="NCBI Taxonomy" id="31754"/>
    <lineage>
        <taxon>Viruses</taxon>
        <taxon>Duplodnaviria</taxon>
        <taxon>Heunggongvirae</taxon>
        <taxon>Uroviricota</taxon>
        <taxon>Caudoviricetes</taxon>
        <taxon>Sandinevirus</taxon>
        <taxon>Sandinevirus BK5T</taxon>
    </lineage>
</organism>
<evidence type="ECO:0000313" key="1">
    <source>
        <dbReference type="EMBL" id="AAK56832.1"/>
    </source>
</evidence>
<reference evidence="1 2" key="3">
    <citation type="journal article" date="2001" name="Virology">
        <title>Comparative genomics of lactococcal phages: insight from the complete genome sequence of Lactococcus lactis phage BK5-T.</title>
        <authorList>
            <person name="Desiere F."/>
            <person name="Mahanivong C."/>
            <person name="Hillier A.J."/>
            <person name="Chandry P.S."/>
            <person name="Davidson B.E."/>
            <person name="Brussow H."/>
        </authorList>
    </citation>
    <scope>NUCLEOTIDE SEQUENCE</scope>
</reference>
<dbReference type="OrthoDB" id="28278at10239"/>
<evidence type="ECO:0008006" key="3">
    <source>
        <dbReference type="Google" id="ProtNLM"/>
    </source>
</evidence>
<dbReference type="RefSeq" id="NP_116546.1">
    <property type="nucleotide sequence ID" value="NC_002796.1"/>
</dbReference>
<dbReference type="KEGG" id="vg:921271"/>
<dbReference type="EMBL" id="AF176025">
    <property type="protein sequence ID" value="AAK56832.1"/>
    <property type="molecule type" value="Genomic_DNA"/>
</dbReference>
<name>Q94M87_9CAUD</name>
<dbReference type="Proteomes" id="UP000001781">
    <property type="component" value="Genome"/>
</dbReference>
<accession>Q94M87</accession>
<reference evidence="2" key="1">
    <citation type="journal article" date="1990" name="Appl. Environ. Microbiol.">
        <title>Molecular characterization of promoters of the Lactococcus lactis subsp. cremoris temperate bacteriophage BK5-T and identification of a phage gene implicated in the regulation of promoter activity.</title>
        <authorList>
            <person name="Lakshmidevi G."/>
            <person name="Davidson B.E."/>
            <person name="Hillier A.J."/>
        </authorList>
    </citation>
    <scope>NUCLEOTIDE SEQUENCE [LARGE SCALE GENOMIC DNA]</scope>
</reference>
<sequence length="99" mass="11279">MMDNKRISEIVEEEMIKQDANRYRDMRKIITIPQSIADALDKVPFHNPIAQLSNEDCDLTDFNDTVKRYAWNNKENGYICVAYLAGKALGVDLVKVGEG</sequence>
<proteinExistence type="predicted"/>
<dbReference type="GeneID" id="921271"/>
<evidence type="ECO:0000313" key="2">
    <source>
        <dbReference type="Proteomes" id="UP000001781"/>
    </source>
</evidence>